<dbReference type="AlphaFoldDB" id="A0AAV4VTQ2"/>
<organism evidence="1 2">
    <name type="scientific">Caerostris darwini</name>
    <dbReference type="NCBI Taxonomy" id="1538125"/>
    <lineage>
        <taxon>Eukaryota</taxon>
        <taxon>Metazoa</taxon>
        <taxon>Ecdysozoa</taxon>
        <taxon>Arthropoda</taxon>
        <taxon>Chelicerata</taxon>
        <taxon>Arachnida</taxon>
        <taxon>Araneae</taxon>
        <taxon>Araneomorphae</taxon>
        <taxon>Entelegynae</taxon>
        <taxon>Araneoidea</taxon>
        <taxon>Araneidae</taxon>
        <taxon>Caerostris</taxon>
    </lineage>
</organism>
<dbReference type="EMBL" id="BPLQ01013636">
    <property type="protein sequence ID" value="GIY73780.1"/>
    <property type="molecule type" value="Genomic_DNA"/>
</dbReference>
<evidence type="ECO:0000313" key="1">
    <source>
        <dbReference type="EMBL" id="GIY73780.1"/>
    </source>
</evidence>
<sequence>MSSWGGVEDFLVKQHLSVLRPANLSTSQSGHILGIAPCNHLRYSITFLPINKPEKATKISRKPVPVTKMAAPKSLPITVYYVALKKSVLEDGRFLIELLQRLCKK</sequence>
<keyword evidence="2" id="KW-1185">Reference proteome</keyword>
<gene>
    <name evidence="1" type="ORF">CDAR_321641</name>
</gene>
<protein>
    <submittedName>
        <fullName evidence="1">Uncharacterized protein</fullName>
    </submittedName>
</protein>
<proteinExistence type="predicted"/>
<reference evidence="1 2" key="1">
    <citation type="submission" date="2021-06" db="EMBL/GenBank/DDBJ databases">
        <title>Caerostris darwini draft genome.</title>
        <authorList>
            <person name="Kono N."/>
            <person name="Arakawa K."/>
        </authorList>
    </citation>
    <scope>NUCLEOTIDE SEQUENCE [LARGE SCALE GENOMIC DNA]</scope>
</reference>
<evidence type="ECO:0000313" key="2">
    <source>
        <dbReference type="Proteomes" id="UP001054837"/>
    </source>
</evidence>
<comment type="caution">
    <text evidence="1">The sequence shown here is derived from an EMBL/GenBank/DDBJ whole genome shotgun (WGS) entry which is preliminary data.</text>
</comment>
<accession>A0AAV4VTQ2</accession>
<dbReference type="Proteomes" id="UP001054837">
    <property type="component" value="Unassembled WGS sequence"/>
</dbReference>
<name>A0AAV4VTQ2_9ARAC</name>